<name>A0ABW4QH53_9BACL</name>
<evidence type="ECO:0000256" key="1">
    <source>
        <dbReference type="SAM" id="SignalP"/>
    </source>
</evidence>
<protein>
    <recommendedName>
        <fullName evidence="2">Intracellular proteinase inhibitor BsuPI domain-containing protein</fullName>
    </recommendedName>
</protein>
<keyword evidence="4" id="KW-1185">Reference proteome</keyword>
<evidence type="ECO:0000313" key="3">
    <source>
        <dbReference type="EMBL" id="MFD1862906.1"/>
    </source>
</evidence>
<comment type="caution">
    <text evidence="3">The sequence shown here is derived from an EMBL/GenBank/DDBJ whole genome shotgun (WGS) entry which is preliminary data.</text>
</comment>
<keyword evidence="1" id="KW-0732">Signal</keyword>
<evidence type="ECO:0000259" key="2">
    <source>
        <dbReference type="Pfam" id="PF12690"/>
    </source>
</evidence>
<dbReference type="PROSITE" id="PS51257">
    <property type="entry name" value="PROKAR_LIPOPROTEIN"/>
    <property type="match status" value="1"/>
</dbReference>
<feature type="chain" id="PRO_5046204560" description="Intracellular proteinase inhibitor BsuPI domain-containing protein" evidence="1">
    <location>
        <begin position="27"/>
        <end position="154"/>
    </location>
</feature>
<dbReference type="InterPro" id="IPR020481">
    <property type="entry name" value="Intracell_prot_inh_BsuPI"/>
</dbReference>
<dbReference type="RefSeq" id="WP_204891815.1">
    <property type="nucleotide sequence ID" value="NZ_JBHUFW010000005.1"/>
</dbReference>
<feature type="domain" description="Intracellular proteinase inhibitor BsuPI" evidence="2">
    <location>
        <begin position="57"/>
        <end position="139"/>
    </location>
</feature>
<evidence type="ECO:0000313" key="4">
    <source>
        <dbReference type="Proteomes" id="UP001597273"/>
    </source>
</evidence>
<gene>
    <name evidence="3" type="ORF">ACFSDB_08175</name>
</gene>
<dbReference type="EMBL" id="JBHUFW010000005">
    <property type="protein sequence ID" value="MFD1862906.1"/>
    <property type="molecule type" value="Genomic_DNA"/>
</dbReference>
<dbReference type="Gene3D" id="2.60.40.2360">
    <property type="entry name" value="Intracellular proteinase inhibitor BsuPI"/>
    <property type="match status" value="1"/>
</dbReference>
<dbReference type="Pfam" id="PF12690">
    <property type="entry name" value="BsuPI"/>
    <property type="match status" value="1"/>
</dbReference>
<dbReference type="InterPro" id="IPR038144">
    <property type="entry name" value="IPI"/>
</dbReference>
<accession>A0ABW4QH53</accession>
<proteinExistence type="predicted"/>
<feature type="signal peptide" evidence="1">
    <location>
        <begin position="1"/>
        <end position="26"/>
    </location>
</feature>
<reference evidence="4" key="1">
    <citation type="journal article" date="2019" name="Int. J. Syst. Evol. Microbiol.">
        <title>The Global Catalogue of Microorganisms (GCM) 10K type strain sequencing project: providing services to taxonomists for standard genome sequencing and annotation.</title>
        <authorList>
            <consortium name="The Broad Institute Genomics Platform"/>
            <consortium name="The Broad Institute Genome Sequencing Center for Infectious Disease"/>
            <person name="Wu L."/>
            <person name="Ma J."/>
        </authorList>
    </citation>
    <scope>NUCLEOTIDE SEQUENCE [LARGE SCALE GENOMIC DNA]</scope>
    <source>
        <strain evidence="4">CGMCC 1.15475</strain>
    </source>
</reference>
<organism evidence="3 4">
    <name type="scientific">Planococcus chinensis</name>
    <dbReference type="NCBI Taxonomy" id="272917"/>
    <lineage>
        <taxon>Bacteria</taxon>
        <taxon>Bacillati</taxon>
        <taxon>Bacillota</taxon>
        <taxon>Bacilli</taxon>
        <taxon>Bacillales</taxon>
        <taxon>Caryophanaceae</taxon>
        <taxon>Planococcus</taxon>
    </lineage>
</organism>
<sequence>MHKFLSLGVWLLLALFLAACGTTESANEEPDPVNGSSGGIAAGEIVATIEQLDDDSYRYTLKNQTEEAVTFDFTSGQRYDFALYNENDEQVFLFSSVSTYTQALGEETIKQAEELSYEFDVPQLDLAAGTYKIEAWLTPKQGPAYPVETEYTIE</sequence>
<dbReference type="Proteomes" id="UP001597273">
    <property type="component" value="Unassembled WGS sequence"/>
</dbReference>